<dbReference type="InterPro" id="IPR052344">
    <property type="entry name" value="Transposase-related"/>
</dbReference>
<dbReference type="InterPro" id="IPR004291">
    <property type="entry name" value="Transposase_IS66_central"/>
</dbReference>
<evidence type="ECO:0000313" key="4">
    <source>
        <dbReference type="Proteomes" id="UP000020077"/>
    </source>
</evidence>
<feature type="domain" description="Transposase IS66 central" evidence="2">
    <location>
        <begin position="226"/>
        <end position="487"/>
    </location>
</feature>
<dbReference type="PANTHER" id="PTHR33678:SF2">
    <property type="match status" value="1"/>
</dbReference>
<dbReference type="PANTHER" id="PTHR33678">
    <property type="entry name" value="BLL1576 PROTEIN"/>
    <property type="match status" value="1"/>
</dbReference>
<evidence type="ECO:0000256" key="1">
    <source>
        <dbReference type="SAM" id="MobiDB-lite"/>
    </source>
</evidence>
<feature type="region of interest" description="Disordered" evidence="1">
    <location>
        <begin position="113"/>
        <end position="134"/>
    </location>
</feature>
<feature type="compositionally biased region" description="Acidic residues" evidence="1">
    <location>
        <begin position="78"/>
        <end position="87"/>
    </location>
</feature>
<dbReference type="NCBIfam" id="NF033517">
    <property type="entry name" value="transpos_IS66"/>
    <property type="match status" value="1"/>
</dbReference>
<dbReference type="AlphaFoldDB" id="A0A080M2E2"/>
<feature type="region of interest" description="Disordered" evidence="1">
    <location>
        <begin position="41"/>
        <end position="101"/>
    </location>
</feature>
<comment type="caution">
    <text evidence="3">The sequence shown here is derived from an EMBL/GenBank/DDBJ whole genome shotgun (WGS) entry which is preliminary data.</text>
</comment>
<organism evidence="3 4">
    <name type="scientific">Candidatus Accumulibacter phosphatis</name>
    <dbReference type="NCBI Taxonomy" id="327160"/>
    <lineage>
        <taxon>Bacteria</taxon>
        <taxon>Pseudomonadati</taxon>
        <taxon>Pseudomonadota</taxon>
        <taxon>Betaproteobacteria</taxon>
        <taxon>Candidatus Accumulibacter</taxon>
    </lineage>
</organism>
<sequence length="530" mass="59649">MHLSDFDLQQLNEQKLMALPAKQKDGLLVKLLWDLKEARERLKANSQTSSRPPRSDPPWHGTASRDEDSAASGKADSAEDPDADDEGAANATKHAEPKDLATQAEAKTPAGAAAGLGKKAGRQPGASGHSRQVTLPVNGTVIHAPESCARCDEALAPTEFVAHGGRYVLDLETDRNVALPGLRIRHDKHLYGEIACAQCGHVSRSEPGRCRAEPGWSVSLSEWHLVGPMLVSLLVCFSHRMHLSRRLTQEFLRDWLGVALSTSTINQCIHEAGRAVEPIEEQLVAELQQEVLAGADETPWKEWGQLLWLWVIITPTICLYFIGHRSKEILENVFSERFFGWLMSDGYQVYRRFQKRLRCWAHLLRKAEGLKESLSTEARAFGQATHELLNDLMIAIYEARESPPEDLTPRFREQLESFRRLCERHQDSVHEKTRALAREFLNDWEAFWIVVAHPYLPLTNNEAERALRHWVIARLLSQGTRTEQGTRAFALLASVIDTCRRRRILPWPYLAKVIAERRKGNSAPPLPAAA</sequence>
<dbReference type="EMBL" id="JDVG02000027">
    <property type="protein sequence ID" value="KFB74495.1"/>
    <property type="molecule type" value="Genomic_DNA"/>
</dbReference>
<accession>A0A080M2E2</accession>
<reference evidence="3 4" key="1">
    <citation type="submission" date="2014-02" db="EMBL/GenBank/DDBJ databases">
        <title>Expanding our view of genomic diversity in Candidatus Accumulibacter clades.</title>
        <authorList>
            <person name="Skennerton C.T."/>
            <person name="Barr J.J."/>
            <person name="Slater F.R."/>
            <person name="Bond P.L."/>
            <person name="Tyson G.W."/>
        </authorList>
    </citation>
    <scope>NUCLEOTIDE SEQUENCE [LARGE SCALE GENOMIC DNA]</scope>
    <source>
        <strain evidence="4">BA-91</strain>
    </source>
</reference>
<evidence type="ECO:0000259" key="2">
    <source>
        <dbReference type="Pfam" id="PF03050"/>
    </source>
</evidence>
<proteinExistence type="predicted"/>
<dbReference type="Pfam" id="PF03050">
    <property type="entry name" value="DDE_Tnp_IS66"/>
    <property type="match status" value="1"/>
</dbReference>
<dbReference type="Proteomes" id="UP000020077">
    <property type="component" value="Unassembled WGS sequence"/>
</dbReference>
<protein>
    <submittedName>
        <fullName evidence="3">Transposase IS66 family protein</fullName>
    </submittedName>
</protein>
<name>A0A080M2E2_9PROT</name>
<evidence type="ECO:0000313" key="3">
    <source>
        <dbReference type="EMBL" id="KFB74495.1"/>
    </source>
</evidence>
<gene>
    <name evidence="3" type="ORF">AW09_000206</name>
</gene>